<evidence type="ECO:0000256" key="2">
    <source>
        <dbReference type="RuleBase" id="RU363072"/>
    </source>
</evidence>
<dbReference type="PANTHER" id="PTHR37944">
    <property type="entry name" value="PORIN B"/>
    <property type="match status" value="1"/>
</dbReference>
<dbReference type="InterPro" id="IPR052932">
    <property type="entry name" value="OprB_Porin"/>
</dbReference>
<dbReference type="EMBL" id="CP019791">
    <property type="protein sequence ID" value="AQT67710.1"/>
    <property type="molecule type" value="Genomic_DNA"/>
</dbReference>
<reference evidence="4" key="1">
    <citation type="submission" date="2017-02" db="EMBL/GenBank/DDBJ databases">
        <title>Comparative genomics and description of representatives of a novel lineage of planctomycetes thriving in anoxic sediments.</title>
        <authorList>
            <person name="Spring S."/>
            <person name="Bunk B."/>
            <person name="Sproer C."/>
        </authorList>
    </citation>
    <scope>NUCLEOTIDE SEQUENCE [LARGE SCALE GENOMIC DNA]</scope>
    <source>
        <strain evidence="4">ST-NAGAB-D1</strain>
    </source>
</reference>
<dbReference type="GO" id="GO:0016020">
    <property type="term" value="C:membrane"/>
    <property type="evidence" value="ECO:0007669"/>
    <property type="project" value="InterPro"/>
</dbReference>
<dbReference type="Gene3D" id="2.40.160.180">
    <property type="entry name" value="Carbohydrate-selective porin OprB"/>
    <property type="match status" value="1"/>
</dbReference>
<dbReference type="InterPro" id="IPR038673">
    <property type="entry name" value="OprB_sf"/>
</dbReference>
<dbReference type="KEGG" id="alus:STSP2_00858"/>
<accession>A0A1U9NJF9</accession>
<dbReference type="AlphaFoldDB" id="A0A1U9NJF9"/>
<dbReference type="GO" id="GO:0008643">
    <property type="term" value="P:carbohydrate transport"/>
    <property type="evidence" value="ECO:0007669"/>
    <property type="project" value="InterPro"/>
</dbReference>
<keyword evidence="4" id="KW-1185">Reference proteome</keyword>
<dbReference type="InterPro" id="IPR007049">
    <property type="entry name" value="Carb-sel_porin_OprB"/>
</dbReference>
<organism evidence="3 4">
    <name type="scientific">Anaerohalosphaera lusitana</name>
    <dbReference type="NCBI Taxonomy" id="1936003"/>
    <lineage>
        <taxon>Bacteria</taxon>
        <taxon>Pseudomonadati</taxon>
        <taxon>Planctomycetota</taxon>
        <taxon>Phycisphaerae</taxon>
        <taxon>Sedimentisphaerales</taxon>
        <taxon>Anaerohalosphaeraceae</taxon>
        <taxon>Anaerohalosphaera</taxon>
    </lineage>
</organism>
<dbReference type="Proteomes" id="UP000189674">
    <property type="component" value="Chromosome"/>
</dbReference>
<dbReference type="PANTHER" id="PTHR37944:SF1">
    <property type="entry name" value="PORIN B"/>
    <property type="match status" value="1"/>
</dbReference>
<dbReference type="STRING" id="1936003.STSP2_00858"/>
<sequence length="428" mass="46879" precursor="true">MKGDIVKLSTNKFLDLVVVAVCLSIVTGAYAVEDGFGETHAQEVLSESAGPELNLFERPGLEFDVGVTQIYQRNVRGGLSTNSGRGEYSGSFDVELAGDLEELFGFEGWRFYMLNEGSWTDSEGIDAWSVGSWFGVNGDAAGDRAWDVTELWFEKDISDELVLRLGKIDLTGGFECKGCPVSFDGNAYANDETSQFLNNALVNNPTIPFPDNGLGAVLHYYGGGMWYWSIGIADAQADARETGFSTTFHEEDYYFLIAEAGLVGHTHSANGDLLGAARFGLWYDPQDKERFDDGETHRDDRGFYISADQKVYNESHDQSQGLGVFGRYGYASGEVNEVTNFVSFGMAYTGLFEGRDTDRLGVGFASGTFSDDDAQFTDDYERVIEAYYSIDVADWISVSPSVQYVANPGGNDVASDAVVVGLRTQMVF</sequence>
<dbReference type="Pfam" id="PF04966">
    <property type="entry name" value="OprB"/>
    <property type="match status" value="1"/>
</dbReference>
<proteinExistence type="inferred from homology"/>
<evidence type="ECO:0000313" key="3">
    <source>
        <dbReference type="EMBL" id="AQT67710.1"/>
    </source>
</evidence>
<gene>
    <name evidence="3" type="primary">oprB</name>
    <name evidence="3" type="ORF">STSP2_00858</name>
</gene>
<dbReference type="GO" id="GO:0015288">
    <property type="term" value="F:porin activity"/>
    <property type="evidence" value="ECO:0007669"/>
    <property type="project" value="InterPro"/>
</dbReference>
<protein>
    <submittedName>
        <fullName evidence="3">Outer membrane protein D1</fullName>
    </submittedName>
</protein>
<evidence type="ECO:0000256" key="1">
    <source>
        <dbReference type="ARBA" id="ARBA00008769"/>
    </source>
</evidence>
<comment type="similarity">
    <text evidence="1 2">Belongs to the OprB family.</text>
</comment>
<evidence type="ECO:0000313" key="4">
    <source>
        <dbReference type="Proteomes" id="UP000189674"/>
    </source>
</evidence>
<dbReference type="OrthoDB" id="260073at2"/>
<name>A0A1U9NJF9_9BACT</name>